<dbReference type="InterPro" id="IPR013087">
    <property type="entry name" value="Znf_C2H2_type"/>
</dbReference>
<protein>
    <recommendedName>
        <fullName evidence="3">C2H2-type domain-containing protein</fullName>
    </recommendedName>
</protein>
<dbReference type="PROSITE" id="PS00028">
    <property type="entry name" value="ZINC_FINGER_C2H2_1"/>
    <property type="match status" value="1"/>
</dbReference>
<sequence length="183" mass="19989">MRPVACASKISHNLEINPCTPPITAPGTRNVSPVDFSESPEDLPLQYIPEPECPGEYIDPDLKKELLEQHSRTIKAAVAAIAAAELASQSRGKTVKQKAVSKPLQPKKTGSPQIVPKPPAKAKESSGDRRSSLRFQTPVDSEEDIIQQENVNTSTQSIKCLICHKPYGSKNGLKYHMNKQHAS</sequence>
<dbReference type="Proteomes" id="UP000193642">
    <property type="component" value="Unassembled WGS sequence"/>
</dbReference>
<keyword evidence="1" id="KW-0863">Zinc-finger</keyword>
<proteinExistence type="predicted"/>
<keyword evidence="5" id="KW-1185">Reference proteome</keyword>
<feature type="domain" description="C2H2-type" evidence="3">
    <location>
        <begin position="158"/>
        <end position="183"/>
    </location>
</feature>
<keyword evidence="1" id="KW-0862">Zinc</keyword>
<dbReference type="GO" id="GO:0008270">
    <property type="term" value="F:zinc ion binding"/>
    <property type="evidence" value="ECO:0007669"/>
    <property type="project" value="UniProtKB-KW"/>
</dbReference>
<keyword evidence="1" id="KW-0479">Metal-binding</keyword>
<gene>
    <name evidence="4" type="ORF">BCR33DRAFT_342613</name>
</gene>
<name>A0A1Y2C2W8_9FUNG</name>
<dbReference type="InterPro" id="IPR036236">
    <property type="entry name" value="Znf_C2H2_sf"/>
</dbReference>
<accession>A0A1Y2C2W8</accession>
<reference evidence="4 5" key="1">
    <citation type="submission" date="2016-07" db="EMBL/GenBank/DDBJ databases">
        <title>Pervasive Adenine N6-methylation of Active Genes in Fungi.</title>
        <authorList>
            <consortium name="DOE Joint Genome Institute"/>
            <person name="Mondo S.J."/>
            <person name="Dannebaum R.O."/>
            <person name="Kuo R.C."/>
            <person name="Labutti K."/>
            <person name="Haridas S."/>
            <person name="Kuo A."/>
            <person name="Salamov A."/>
            <person name="Ahrendt S.R."/>
            <person name="Lipzen A."/>
            <person name="Sullivan W."/>
            <person name="Andreopoulos W.B."/>
            <person name="Clum A."/>
            <person name="Lindquist E."/>
            <person name="Daum C."/>
            <person name="Ramamoorthy G.K."/>
            <person name="Gryganskyi A."/>
            <person name="Culley D."/>
            <person name="Magnuson J.K."/>
            <person name="James T.Y."/>
            <person name="O'Malley M.A."/>
            <person name="Stajich J.E."/>
            <person name="Spatafora J.W."/>
            <person name="Visel A."/>
            <person name="Grigoriev I.V."/>
        </authorList>
    </citation>
    <scope>NUCLEOTIDE SEQUENCE [LARGE SCALE GENOMIC DNA]</scope>
    <source>
        <strain evidence="4 5">JEL800</strain>
    </source>
</reference>
<dbReference type="PROSITE" id="PS50157">
    <property type="entry name" value="ZINC_FINGER_C2H2_2"/>
    <property type="match status" value="1"/>
</dbReference>
<evidence type="ECO:0000313" key="4">
    <source>
        <dbReference type="EMBL" id="ORY41234.1"/>
    </source>
</evidence>
<comment type="caution">
    <text evidence="4">The sequence shown here is derived from an EMBL/GenBank/DDBJ whole genome shotgun (WGS) entry which is preliminary data.</text>
</comment>
<evidence type="ECO:0000256" key="2">
    <source>
        <dbReference type="SAM" id="MobiDB-lite"/>
    </source>
</evidence>
<organism evidence="4 5">
    <name type="scientific">Rhizoclosmatium globosum</name>
    <dbReference type="NCBI Taxonomy" id="329046"/>
    <lineage>
        <taxon>Eukaryota</taxon>
        <taxon>Fungi</taxon>
        <taxon>Fungi incertae sedis</taxon>
        <taxon>Chytridiomycota</taxon>
        <taxon>Chytridiomycota incertae sedis</taxon>
        <taxon>Chytridiomycetes</taxon>
        <taxon>Chytridiales</taxon>
        <taxon>Chytriomycetaceae</taxon>
        <taxon>Rhizoclosmatium</taxon>
    </lineage>
</organism>
<evidence type="ECO:0000256" key="1">
    <source>
        <dbReference type="PROSITE-ProRule" id="PRU00042"/>
    </source>
</evidence>
<feature type="region of interest" description="Disordered" evidence="2">
    <location>
        <begin position="18"/>
        <end position="51"/>
    </location>
</feature>
<feature type="compositionally biased region" description="Basic and acidic residues" evidence="2">
    <location>
        <begin position="121"/>
        <end position="131"/>
    </location>
</feature>
<feature type="region of interest" description="Disordered" evidence="2">
    <location>
        <begin position="86"/>
        <end position="144"/>
    </location>
</feature>
<evidence type="ECO:0000259" key="3">
    <source>
        <dbReference type="PROSITE" id="PS50157"/>
    </source>
</evidence>
<dbReference type="AlphaFoldDB" id="A0A1Y2C2W8"/>
<dbReference type="SUPFAM" id="SSF57667">
    <property type="entry name" value="beta-beta-alpha zinc fingers"/>
    <property type="match status" value="1"/>
</dbReference>
<dbReference type="OrthoDB" id="9949647at2759"/>
<dbReference type="EMBL" id="MCGO01000032">
    <property type="protein sequence ID" value="ORY41234.1"/>
    <property type="molecule type" value="Genomic_DNA"/>
</dbReference>
<evidence type="ECO:0000313" key="5">
    <source>
        <dbReference type="Proteomes" id="UP000193642"/>
    </source>
</evidence>